<comment type="caution">
    <text evidence="3">The sequence shown here is derived from an EMBL/GenBank/DDBJ whole genome shotgun (WGS) entry which is preliminary data.</text>
</comment>
<dbReference type="Gene3D" id="3.40.50.1860">
    <property type="match status" value="2"/>
</dbReference>
<dbReference type="PANTHER" id="PTHR21198">
    <property type="entry name" value="GLUTAMATE RACEMASE"/>
    <property type="match status" value="1"/>
</dbReference>
<dbReference type="PANTHER" id="PTHR21198:SF7">
    <property type="entry name" value="ASPARTATE-GLUTAMATE RACEMASE FAMILY"/>
    <property type="match status" value="1"/>
</dbReference>
<dbReference type="GO" id="GO:0047661">
    <property type="term" value="F:amino-acid racemase activity"/>
    <property type="evidence" value="ECO:0007669"/>
    <property type="project" value="InterPro"/>
</dbReference>
<dbReference type="InterPro" id="IPR004380">
    <property type="entry name" value="Asp_race"/>
</dbReference>
<dbReference type="SUPFAM" id="SSF53681">
    <property type="entry name" value="Aspartate/glutamate racemase"/>
    <property type="match status" value="2"/>
</dbReference>
<evidence type="ECO:0000256" key="2">
    <source>
        <dbReference type="ARBA" id="ARBA00023235"/>
    </source>
</evidence>
<keyword evidence="2" id="KW-0413">Isomerase</keyword>
<accession>A0A096FIU9</accession>
<dbReference type="RefSeq" id="WP_052084823.1">
    <property type="nucleotide sequence ID" value="NZ_AWOR01000044.1"/>
</dbReference>
<evidence type="ECO:0000313" key="4">
    <source>
        <dbReference type="Proteomes" id="UP000029553"/>
    </source>
</evidence>
<dbReference type="InterPro" id="IPR015942">
    <property type="entry name" value="Asp/Glu/hydantoin_racemase"/>
</dbReference>
<comment type="similarity">
    <text evidence="1">Belongs to the aspartate/glutamate racemases family.</text>
</comment>
<dbReference type="Pfam" id="PF01177">
    <property type="entry name" value="Asp_Glu_race"/>
    <property type="match status" value="1"/>
</dbReference>
<gene>
    <name evidence="3" type="ORF">P353_10605</name>
</gene>
<dbReference type="InterPro" id="IPR001920">
    <property type="entry name" value="Asp/Glu_race"/>
</dbReference>
<organism evidence="3 4">
    <name type="scientific">Comamonas testosteroni</name>
    <name type="common">Pseudomonas testosteroni</name>
    <dbReference type="NCBI Taxonomy" id="285"/>
    <lineage>
        <taxon>Bacteria</taxon>
        <taxon>Pseudomonadati</taxon>
        <taxon>Pseudomonadota</taxon>
        <taxon>Betaproteobacteria</taxon>
        <taxon>Burkholderiales</taxon>
        <taxon>Comamonadaceae</taxon>
        <taxon>Comamonas</taxon>
    </lineage>
</organism>
<dbReference type="PROSITE" id="PS00924">
    <property type="entry name" value="ASP_GLU_RACEMASE_2"/>
    <property type="match status" value="1"/>
</dbReference>
<dbReference type="Proteomes" id="UP000029553">
    <property type="component" value="Unassembled WGS sequence"/>
</dbReference>
<dbReference type="InterPro" id="IPR033134">
    <property type="entry name" value="Asp/Glu_racemase_AS_2"/>
</dbReference>
<dbReference type="AlphaFoldDB" id="A0A096FIU9"/>
<reference evidence="3 4" key="1">
    <citation type="submission" date="2013-09" db="EMBL/GenBank/DDBJ databases">
        <title>High correlation between genotypes and phenotypes of environmental bacteria Comamonas testosteroni strains.</title>
        <authorList>
            <person name="Liu L."/>
            <person name="Zhu W."/>
            <person name="Xia X."/>
            <person name="Xu B."/>
            <person name="Luo M."/>
            <person name="Wang G."/>
        </authorList>
    </citation>
    <scope>NUCLEOTIDE SEQUENCE [LARGE SCALE GENOMIC DNA]</scope>
    <source>
        <strain evidence="3 4">JL40</strain>
    </source>
</reference>
<dbReference type="NCBIfam" id="TIGR00035">
    <property type="entry name" value="asp_race"/>
    <property type="match status" value="1"/>
</dbReference>
<proteinExistence type="inferred from homology"/>
<protein>
    <submittedName>
        <fullName evidence="3">Aspartate racemase</fullName>
    </submittedName>
</protein>
<dbReference type="EMBL" id="AWOR01000044">
    <property type="protein sequence ID" value="KGH30291.1"/>
    <property type="molecule type" value="Genomic_DNA"/>
</dbReference>
<evidence type="ECO:0000313" key="3">
    <source>
        <dbReference type="EMBL" id="KGH30291.1"/>
    </source>
</evidence>
<sequence length="242" mass="26219">MNQNLQTSAGPQRVIGLIGGMSWESSAEYYRLINQDVRDRLGALRSARLLMYSVDFGPVEQAQHEGRWHDAAALLADAARRLQAGGADCVLLCTNTMHKVADQVAAAVSIPFLHIADPVGAAARAASVQVLGLLGTRFTMEQPFMRERLEQQFGLNVLVPDEAERTQVHRIIYEELCAGQISDVSRKLYQRAIESLAARGAQAVVLGCTEIGLLIKSEDSVLPVLDTTALHAAAAVDFALRA</sequence>
<evidence type="ECO:0000256" key="1">
    <source>
        <dbReference type="ARBA" id="ARBA00007847"/>
    </source>
</evidence>
<name>A0A096FIU9_COMTE</name>